<dbReference type="CDD" id="cd23068">
    <property type="entry name" value="PDZ_ZASP52-like"/>
    <property type="match status" value="1"/>
</dbReference>
<dbReference type="Pfam" id="PF00595">
    <property type="entry name" value="PDZ"/>
    <property type="match status" value="1"/>
</dbReference>
<proteinExistence type="predicted"/>
<evidence type="ECO:0000256" key="1">
    <source>
        <dbReference type="ARBA" id="ARBA00004496"/>
    </source>
</evidence>
<keyword evidence="2" id="KW-0963">Cytoplasm</keyword>
<comment type="subcellular location">
    <subcellularLocation>
        <location evidence="1">Cytoplasm</location>
    </subcellularLocation>
</comment>
<dbReference type="PANTHER" id="PTHR24214:SF55">
    <property type="entry name" value="Z BAND ALTERNATIVELY SPLICED PDZ-MOTIF PROTEIN 66, ISOFORM E"/>
    <property type="match status" value="1"/>
</dbReference>
<organism evidence="5">
    <name type="scientific">Clastoptera arizonana</name>
    <name type="common">Arizona spittle bug</name>
    <dbReference type="NCBI Taxonomy" id="38151"/>
    <lineage>
        <taxon>Eukaryota</taxon>
        <taxon>Metazoa</taxon>
        <taxon>Ecdysozoa</taxon>
        <taxon>Arthropoda</taxon>
        <taxon>Hexapoda</taxon>
        <taxon>Insecta</taxon>
        <taxon>Pterygota</taxon>
        <taxon>Neoptera</taxon>
        <taxon>Paraneoptera</taxon>
        <taxon>Hemiptera</taxon>
        <taxon>Auchenorrhyncha</taxon>
        <taxon>Cercopoidea</taxon>
        <taxon>Clastopteridae</taxon>
        <taxon>Clastoptera</taxon>
    </lineage>
</organism>
<dbReference type="Pfam" id="PF15936">
    <property type="entry name" value="DUF4749"/>
    <property type="match status" value="1"/>
</dbReference>
<gene>
    <name evidence="5" type="ORF">g.40836</name>
</gene>
<dbReference type="PROSITE" id="PS50106">
    <property type="entry name" value="PDZ"/>
    <property type="match status" value="1"/>
</dbReference>
<keyword evidence="3" id="KW-0862">Zinc</keyword>
<dbReference type="GO" id="GO:0030036">
    <property type="term" value="P:actin cytoskeleton organization"/>
    <property type="evidence" value="ECO:0007669"/>
    <property type="project" value="TreeGrafter"/>
</dbReference>
<dbReference type="InterPro" id="IPR050604">
    <property type="entry name" value="PDZ-LIM_domain"/>
</dbReference>
<dbReference type="InterPro" id="IPR006643">
    <property type="entry name" value="Zasp-like_motif"/>
</dbReference>
<evidence type="ECO:0000259" key="4">
    <source>
        <dbReference type="PROSITE" id="PS50106"/>
    </source>
</evidence>
<keyword evidence="3" id="KW-0479">Metal-binding</keyword>
<evidence type="ECO:0000313" key="5">
    <source>
        <dbReference type="EMBL" id="JAS07633.1"/>
    </source>
</evidence>
<dbReference type="GO" id="GO:0005912">
    <property type="term" value="C:adherens junction"/>
    <property type="evidence" value="ECO:0007669"/>
    <property type="project" value="TreeGrafter"/>
</dbReference>
<dbReference type="SUPFAM" id="SSF50156">
    <property type="entry name" value="PDZ domain-like"/>
    <property type="match status" value="1"/>
</dbReference>
<dbReference type="SMART" id="SM00228">
    <property type="entry name" value="PDZ"/>
    <property type="match status" value="1"/>
</dbReference>
<dbReference type="Gene3D" id="2.30.42.10">
    <property type="match status" value="1"/>
</dbReference>
<protein>
    <recommendedName>
        <fullName evidence="4">PDZ domain-containing protein</fullName>
    </recommendedName>
</protein>
<evidence type="ECO:0000256" key="2">
    <source>
        <dbReference type="ARBA" id="ARBA00022490"/>
    </source>
</evidence>
<dbReference type="GO" id="GO:0051371">
    <property type="term" value="F:muscle alpha-actinin binding"/>
    <property type="evidence" value="ECO:0007669"/>
    <property type="project" value="TreeGrafter"/>
</dbReference>
<dbReference type="AlphaFoldDB" id="A0A1B6C287"/>
<dbReference type="GO" id="GO:0031941">
    <property type="term" value="C:filamentous actin"/>
    <property type="evidence" value="ECO:0007669"/>
    <property type="project" value="TreeGrafter"/>
</dbReference>
<feature type="domain" description="PDZ" evidence="4">
    <location>
        <begin position="11"/>
        <end position="93"/>
    </location>
</feature>
<accession>A0A1B6C287</accession>
<dbReference type="GO" id="GO:0001725">
    <property type="term" value="C:stress fiber"/>
    <property type="evidence" value="ECO:0007669"/>
    <property type="project" value="TreeGrafter"/>
</dbReference>
<dbReference type="GO" id="GO:0003779">
    <property type="term" value="F:actin binding"/>
    <property type="evidence" value="ECO:0007669"/>
    <property type="project" value="TreeGrafter"/>
</dbReference>
<dbReference type="GO" id="GO:0030018">
    <property type="term" value="C:Z disc"/>
    <property type="evidence" value="ECO:0007669"/>
    <property type="project" value="TreeGrafter"/>
</dbReference>
<reference evidence="5" key="1">
    <citation type="submission" date="2015-12" db="EMBL/GenBank/DDBJ databases">
        <title>De novo transcriptome assembly of four potential Pierce s Disease insect vectors from Arizona vineyards.</title>
        <authorList>
            <person name="Tassone E.E."/>
        </authorList>
    </citation>
    <scope>NUCLEOTIDE SEQUENCE</scope>
</reference>
<dbReference type="InterPro" id="IPR031847">
    <property type="entry name" value="PDLI1-4/Zasp-like_mid"/>
</dbReference>
<dbReference type="SMART" id="SM00735">
    <property type="entry name" value="ZM"/>
    <property type="match status" value="1"/>
</dbReference>
<evidence type="ECO:0000256" key="3">
    <source>
        <dbReference type="ARBA" id="ARBA00023038"/>
    </source>
</evidence>
<dbReference type="PANTHER" id="PTHR24214">
    <property type="entry name" value="PDZ AND LIM DOMAIN PROTEIN ZASP"/>
    <property type="match status" value="1"/>
</dbReference>
<name>A0A1B6C287_9HEMI</name>
<dbReference type="GO" id="GO:0061061">
    <property type="term" value="P:muscle structure development"/>
    <property type="evidence" value="ECO:0007669"/>
    <property type="project" value="TreeGrafter"/>
</dbReference>
<dbReference type="EMBL" id="GEDC01029665">
    <property type="protein sequence ID" value="JAS07633.1"/>
    <property type="molecule type" value="Transcribed_RNA"/>
</dbReference>
<dbReference type="InterPro" id="IPR001478">
    <property type="entry name" value="PDZ"/>
</dbReference>
<sequence>MNHEIRGKCFTVNINRSHQQKPWGIRLIGGCDQGTPIIVINVQSGSPSDGVVQRGDIIRKIGDYDSRDIRHQDAQNLFRNSGNTIQLVIQREKPSLSVSASSSRANSLPPGMGSNPAVPINLTTQFSPGRLNPALLEEKRRMMTASPHRQEIEEEIHQVLDQPYRTTPLVLPGAKIKKDDVPTESYLRHHPNPMMRAAPPHPALPHEIVMKQKQVVHHPFNSPIGLYSEQNIIDSIHSQTSATPHKKTVVYDPAKSETYKALQEAELGDTVQEVTTPVQTKVFSPAKVTQPRKPSSIHKLPGPQHTVNSLGVPTEEIQQSNTFKRLMYMVLNDN</sequence>
<dbReference type="InterPro" id="IPR036034">
    <property type="entry name" value="PDZ_sf"/>
</dbReference>
<keyword evidence="3" id="KW-0440">LIM domain</keyword>